<protein>
    <submittedName>
        <fullName evidence="10">ABC transporter permease</fullName>
    </submittedName>
</protein>
<comment type="caution">
    <text evidence="10">The sequence shown here is derived from an EMBL/GenBank/DDBJ whole genome shotgun (WGS) entry which is preliminary data.</text>
</comment>
<evidence type="ECO:0000256" key="4">
    <source>
        <dbReference type="ARBA" id="ARBA00022989"/>
    </source>
</evidence>
<keyword evidence="5 7" id="KW-0472">Membrane</keyword>
<dbReference type="Pfam" id="PF12704">
    <property type="entry name" value="MacB_PCD"/>
    <property type="match status" value="1"/>
</dbReference>
<keyword evidence="2" id="KW-1003">Cell membrane</keyword>
<sequence length="409" mass="44480">MEIRPILSALMRSKVALVLIGLQIALTLAIVCNALFIISQRLQLMGRESGINEVDTFTIGSLGFGTGFNVKTSIEEDLAMLRGLPGVAAATSTNTVPLSNGGWSTGISLKPQQRTSSASSAIYFVDEHGLDTFGSKLAEGRFFTADEITFRERGDNTWPSIVVITRALANRLFPGESALGKQIYLDNEGAPQTIIGIVERTQVPWLGFASDEGPDAEYQSTFVPQRISFSNFGRYLVRTEPGRRDEVMKAAEAKMAQINTSRIVREPRTVEAIRAETYQEHRAMTIILIGVIVALLAVTALGIVGMASFWVTQRTKQIGTRRALGATRGSILRYFLTENMLITSLGLVLGTVLTYGLNYWLMANYEAQRLPLVYLACGVVVLLLLGQAAVFGPATRASRVPPAVATRSV</sequence>
<evidence type="ECO:0000313" key="11">
    <source>
        <dbReference type="Proteomes" id="UP001165498"/>
    </source>
</evidence>
<dbReference type="Proteomes" id="UP001165498">
    <property type="component" value="Unassembled WGS sequence"/>
</dbReference>
<dbReference type="PANTHER" id="PTHR30572">
    <property type="entry name" value="MEMBRANE COMPONENT OF TRANSPORTER-RELATED"/>
    <property type="match status" value="1"/>
</dbReference>
<proteinExistence type="inferred from homology"/>
<comment type="subcellular location">
    <subcellularLocation>
        <location evidence="1">Cell membrane</location>
        <topology evidence="1">Multi-pass membrane protein</topology>
    </subcellularLocation>
</comment>
<evidence type="ECO:0000256" key="1">
    <source>
        <dbReference type="ARBA" id="ARBA00004651"/>
    </source>
</evidence>
<evidence type="ECO:0000259" key="9">
    <source>
        <dbReference type="Pfam" id="PF12704"/>
    </source>
</evidence>
<evidence type="ECO:0000256" key="2">
    <source>
        <dbReference type="ARBA" id="ARBA00022475"/>
    </source>
</evidence>
<dbReference type="Pfam" id="PF02687">
    <property type="entry name" value="FtsX"/>
    <property type="match status" value="1"/>
</dbReference>
<evidence type="ECO:0000256" key="3">
    <source>
        <dbReference type="ARBA" id="ARBA00022692"/>
    </source>
</evidence>
<dbReference type="InterPro" id="IPR003838">
    <property type="entry name" value="ABC3_permease_C"/>
</dbReference>
<evidence type="ECO:0000256" key="6">
    <source>
        <dbReference type="ARBA" id="ARBA00038076"/>
    </source>
</evidence>
<keyword evidence="4 7" id="KW-1133">Transmembrane helix</keyword>
<dbReference type="InterPro" id="IPR050250">
    <property type="entry name" value="Macrolide_Exporter_MacB"/>
</dbReference>
<evidence type="ECO:0000256" key="5">
    <source>
        <dbReference type="ARBA" id="ARBA00023136"/>
    </source>
</evidence>
<keyword evidence="11" id="KW-1185">Reference proteome</keyword>
<dbReference type="RefSeq" id="WP_255916873.1">
    <property type="nucleotide sequence ID" value="NZ_JANFQO010000047.1"/>
</dbReference>
<reference evidence="10" key="1">
    <citation type="submission" date="2022-07" db="EMBL/GenBank/DDBJ databases">
        <title>Tahibacter sp., a new gammaproteobacterium isolated from the silt sample collected at pig farm.</title>
        <authorList>
            <person name="Chen H."/>
        </authorList>
    </citation>
    <scope>NUCLEOTIDE SEQUENCE</scope>
    <source>
        <strain evidence="10">P2K</strain>
    </source>
</reference>
<evidence type="ECO:0000259" key="8">
    <source>
        <dbReference type="Pfam" id="PF02687"/>
    </source>
</evidence>
<organism evidence="10 11">
    <name type="scientific">Tahibacter harae</name>
    <dbReference type="NCBI Taxonomy" id="2963937"/>
    <lineage>
        <taxon>Bacteria</taxon>
        <taxon>Pseudomonadati</taxon>
        <taxon>Pseudomonadota</taxon>
        <taxon>Gammaproteobacteria</taxon>
        <taxon>Lysobacterales</taxon>
        <taxon>Rhodanobacteraceae</taxon>
        <taxon>Tahibacter</taxon>
    </lineage>
</organism>
<dbReference type="EMBL" id="JANFQO010000047">
    <property type="protein sequence ID" value="MCQ4167691.1"/>
    <property type="molecule type" value="Genomic_DNA"/>
</dbReference>
<dbReference type="PANTHER" id="PTHR30572:SF4">
    <property type="entry name" value="ABC TRANSPORTER PERMEASE YTRF"/>
    <property type="match status" value="1"/>
</dbReference>
<feature type="domain" description="ABC3 transporter permease C-terminal" evidence="8">
    <location>
        <begin position="291"/>
        <end position="402"/>
    </location>
</feature>
<evidence type="ECO:0000313" key="10">
    <source>
        <dbReference type="EMBL" id="MCQ4167691.1"/>
    </source>
</evidence>
<accession>A0ABT1QZG5</accession>
<feature type="transmembrane region" description="Helical" evidence="7">
    <location>
        <begin position="286"/>
        <end position="311"/>
    </location>
</feature>
<keyword evidence="3 7" id="KW-0812">Transmembrane</keyword>
<evidence type="ECO:0000256" key="7">
    <source>
        <dbReference type="SAM" id="Phobius"/>
    </source>
</evidence>
<comment type="similarity">
    <text evidence="6">Belongs to the ABC-4 integral membrane protein family.</text>
</comment>
<feature type="transmembrane region" description="Helical" evidence="7">
    <location>
        <begin position="372"/>
        <end position="392"/>
    </location>
</feature>
<dbReference type="InterPro" id="IPR025857">
    <property type="entry name" value="MacB_PCD"/>
</dbReference>
<feature type="transmembrane region" description="Helical" evidence="7">
    <location>
        <begin position="15"/>
        <end position="38"/>
    </location>
</feature>
<gene>
    <name evidence="10" type="ORF">NM961_23530</name>
</gene>
<name>A0ABT1QZG5_9GAMM</name>
<feature type="domain" description="MacB-like periplasmic core" evidence="9">
    <location>
        <begin position="37"/>
        <end position="252"/>
    </location>
</feature>
<feature type="transmembrane region" description="Helical" evidence="7">
    <location>
        <begin position="340"/>
        <end position="360"/>
    </location>
</feature>